<dbReference type="InterPro" id="IPR050631">
    <property type="entry name" value="PheA/TfdB_FAD_monoxygenase"/>
</dbReference>
<protein>
    <submittedName>
        <fullName evidence="3">FAD-dependent oxidoreductase</fullName>
    </submittedName>
</protein>
<dbReference type="NCBIfam" id="NF004833">
    <property type="entry name" value="PRK06185.1-1"/>
    <property type="match status" value="1"/>
</dbReference>
<dbReference type="PANTHER" id="PTHR43476:SF5">
    <property type="entry name" value="FAD-DEPENDENT MONOOXYGENASE"/>
    <property type="match status" value="1"/>
</dbReference>
<proteinExistence type="predicted"/>
<dbReference type="SUPFAM" id="SSF51905">
    <property type="entry name" value="FAD/NAD(P)-binding domain"/>
    <property type="match status" value="1"/>
</dbReference>
<dbReference type="AlphaFoldDB" id="A0A8E1W298"/>
<dbReference type="EMBL" id="JACJHR010000044">
    <property type="protein sequence ID" value="MBB2502809.1"/>
    <property type="molecule type" value="Genomic_DNA"/>
</dbReference>
<reference evidence="3 4" key="1">
    <citation type="submission" date="2020-08" db="EMBL/GenBank/DDBJ databases">
        <title>Amycolatopsis echigonensis JCM 21831.</title>
        <authorList>
            <person name="Tedsree N."/>
            <person name="Kuncharoen N."/>
            <person name="Likhitwitayawuid K."/>
            <person name="Tanasupawat S."/>
        </authorList>
    </citation>
    <scope>NUCLEOTIDE SEQUENCE [LARGE SCALE GENOMIC DNA]</scope>
    <source>
        <strain evidence="3 4">JCM 21831</strain>
    </source>
</reference>
<evidence type="ECO:0000313" key="4">
    <source>
        <dbReference type="Proteomes" id="UP000550260"/>
    </source>
</evidence>
<name>A0A8E1W298_9PSEU</name>
<evidence type="ECO:0000256" key="1">
    <source>
        <dbReference type="ARBA" id="ARBA00023002"/>
    </source>
</evidence>
<dbReference type="Gene3D" id="3.50.50.60">
    <property type="entry name" value="FAD/NAD(P)-binding domain"/>
    <property type="match status" value="2"/>
</dbReference>
<dbReference type="Proteomes" id="UP000550260">
    <property type="component" value="Unassembled WGS sequence"/>
</dbReference>
<dbReference type="GO" id="GO:0016491">
    <property type="term" value="F:oxidoreductase activity"/>
    <property type="evidence" value="ECO:0007669"/>
    <property type="project" value="UniProtKB-KW"/>
</dbReference>
<feature type="domain" description="FAD-binding" evidence="2">
    <location>
        <begin position="6"/>
        <end position="326"/>
    </location>
</feature>
<evidence type="ECO:0000259" key="2">
    <source>
        <dbReference type="Pfam" id="PF01494"/>
    </source>
</evidence>
<sequence length="411" mass="44416">MERTGCVVAGGGPAGVMLGLLLARAGVEVVVLEKHRDFLRDFRGDTVHPSTLRLLDELGLGTRFAALSRSVLERMKMEIGEETVVAADFSRLRGPHKHIAMVPQAEFLGLLAEAGAAEPKFSLRMGASVVSLRREGGRVTGVNYRDDTGAVAALEAPLTVGCDGRWSTVRRELGLALRESEVPMDVWQVRVPKAGPGEPGVFARFGPGYASVTMDRGDYYQTSYLIPRGQDARLRSGLIDGFRSRLGELFGWTPAQLSAVRSWDDVKLLEVTMGLLPRWHAPGALCIGDAAHPMSPVGGVGVNLAVQDAVATARLLAEPLRRREVPTSRLAAIRRRRLLPTVAVQSSQRGEHEMLLRPALDGTLNRLPAPMRMLQRFPVLSGVTAYLGGVGIRPEHAPAFARRSGVDSYAG</sequence>
<accession>A0A8E1W298</accession>
<dbReference type="PRINTS" id="PR00420">
    <property type="entry name" value="RNGMNOXGNASE"/>
</dbReference>
<evidence type="ECO:0000313" key="3">
    <source>
        <dbReference type="EMBL" id="MBB2502809.1"/>
    </source>
</evidence>
<organism evidence="3 4">
    <name type="scientific">Amycolatopsis echigonensis</name>
    <dbReference type="NCBI Taxonomy" id="2576905"/>
    <lineage>
        <taxon>Bacteria</taxon>
        <taxon>Bacillati</taxon>
        <taxon>Actinomycetota</taxon>
        <taxon>Actinomycetes</taxon>
        <taxon>Pseudonocardiales</taxon>
        <taxon>Pseudonocardiaceae</taxon>
        <taxon>Amycolatopsis</taxon>
    </lineage>
</organism>
<gene>
    <name evidence="3" type="ORF">H5411_27185</name>
</gene>
<dbReference type="Pfam" id="PF01494">
    <property type="entry name" value="FAD_binding_3"/>
    <property type="match status" value="1"/>
</dbReference>
<comment type="caution">
    <text evidence="3">The sequence shown here is derived from an EMBL/GenBank/DDBJ whole genome shotgun (WGS) entry which is preliminary data.</text>
</comment>
<keyword evidence="1" id="KW-0560">Oxidoreductase</keyword>
<dbReference type="PANTHER" id="PTHR43476">
    <property type="entry name" value="3-(3-HYDROXY-PHENYL)PROPIONATE/3-HYDROXYCINNAMIC ACID HYDROXYLASE"/>
    <property type="match status" value="1"/>
</dbReference>
<dbReference type="InterPro" id="IPR036188">
    <property type="entry name" value="FAD/NAD-bd_sf"/>
</dbReference>
<dbReference type="InterPro" id="IPR002938">
    <property type="entry name" value="FAD-bd"/>
</dbReference>
<dbReference type="GO" id="GO:0071949">
    <property type="term" value="F:FAD binding"/>
    <property type="evidence" value="ECO:0007669"/>
    <property type="project" value="InterPro"/>
</dbReference>
<dbReference type="RefSeq" id="WP_183125440.1">
    <property type="nucleotide sequence ID" value="NZ_JACJHR010000044.1"/>
</dbReference>